<protein>
    <recommendedName>
        <fullName evidence="3">Transposase</fullName>
    </recommendedName>
</protein>
<proteinExistence type="predicted"/>
<evidence type="ECO:0008006" key="3">
    <source>
        <dbReference type="Google" id="ProtNLM"/>
    </source>
</evidence>
<keyword evidence="2" id="KW-1185">Reference proteome</keyword>
<name>A0ABX0ILZ5_9ACTN</name>
<reference evidence="1 2" key="1">
    <citation type="submission" date="2019-11" db="EMBL/GenBank/DDBJ databases">
        <title>Eggerthellaceae novel genus isolated from the rectal contents of marmort.</title>
        <authorList>
            <person name="Zhang G."/>
        </authorList>
    </citation>
    <scope>NUCLEOTIDE SEQUENCE [LARGE SCALE GENOMIC DNA]</scope>
    <source>
        <strain evidence="2">zg-886</strain>
    </source>
</reference>
<comment type="caution">
    <text evidence="1">The sequence shown here is derived from an EMBL/GenBank/DDBJ whole genome shotgun (WGS) entry which is preliminary data.</text>
</comment>
<dbReference type="RefSeq" id="WP_166340567.1">
    <property type="nucleotide sequence ID" value="NZ_WPCR01000026.1"/>
</dbReference>
<sequence length="45" mass="4923">MAKFKLTYQLVEKAVELKRQGLNDCDIAAAIGVCTSRASTMCWGT</sequence>
<dbReference type="Proteomes" id="UP000636394">
    <property type="component" value="Unassembled WGS sequence"/>
</dbReference>
<accession>A0ABX0ILZ5</accession>
<evidence type="ECO:0000313" key="2">
    <source>
        <dbReference type="Proteomes" id="UP000636394"/>
    </source>
</evidence>
<organism evidence="1 2">
    <name type="scientific">Xiamenia xianingshaonis</name>
    <dbReference type="NCBI Taxonomy" id="2682776"/>
    <lineage>
        <taxon>Bacteria</taxon>
        <taxon>Bacillati</taxon>
        <taxon>Actinomycetota</taxon>
        <taxon>Coriobacteriia</taxon>
        <taxon>Eggerthellales</taxon>
        <taxon>Eggerthellaceae</taxon>
        <taxon>Xiamenia</taxon>
    </lineage>
</organism>
<gene>
    <name evidence="1" type="ORF">GMI68_09835</name>
</gene>
<evidence type="ECO:0000313" key="1">
    <source>
        <dbReference type="EMBL" id="NHM15042.1"/>
    </source>
</evidence>
<dbReference type="EMBL" id="WPCR01000026">
    <property type="protein sequence ID" value="NHM15042.1"/>
    <property type="molecule type" value="Genomic_DNA"/>
</dbReference>